<evidence type="ECO:0000313" key="2">
    <source>
        <dbReference type="Proteomes" id="UP001234585"/>
    </source>
</evidence>
<dbReference type="AlphaFoldDB" id="A0AA50HLG0"/>
<proteinExistence type="predicted"/>
<name>A0AA50HLG0_9HYPH</name>
<dbReference type="RefSeq" id="WP_160871198.1">
    <property type="nucleotide sequence ID" value="NZ_CP132303.1"/>
</dbReference>
<organism evidence="1 2">
    <name type="scientific">Shinella sumterensis</name>
    <dbReference type="NCBI Taxonomy" id="1967501"/>
    <lineage>
        <taxon>Bacteria</taxon>
        <taxon>Pseudomonadati</taxon>
        <taxon>Pseudomonadota</taxon>
        <taxon>Alphaproteobacteria</taxon>
        <taxon>Hyphomicrobiales</taxon>
        <taxon>Rhizobiaceae</taxon>
        <taxon>Shinella</taxon>
    </lineage>
</organism>
<protein>
    <submittedName>
        <fullName evidence="1">Uncharacterized protein</fullName>
    </submittedName>
</protein>
<reference evidence="1 2" key="1">
    <citation type="submission" date="2023-08" db="EMBL/GenBank/DDBJ databases">
        <title>Pathogen: clinical or host-associated sample.</title>
        <authorList>
            <person name="Hergert J."/>
            <person name="Casey R."/>
            <person name="Wagner J."/>
            <person name="Young E.L."/>
            <person name="Oakeson K.F."/>
        </authorList>
    </citation>
    <scope>NUCLEOTIDE SEQUENCE [LARGE SCALE GENOMIC DNA]</scope>
    <source>
        <strain evidence="1 2">1760953</strain>
        <plasmid evidence="1 2">unnamed1</plasmid>
    </source>
</reference>
<geneLocation type="plasmid" evidence="1 2">
    <name>unnamed1</name>
</geneLocation>
<dbReference type="EMBL" id="CP132303">
    <property type="protein sequence ID" value="WLR99971.1"/>
    <property type="molecule type" value="Genomic_DNA"/>
</dbReference>
<keyword evidence="1" id="KW-0614">Plasmid</keyword>
<gene>
    <name evidence="1" type="ORF">Q9313_17955</name>
</gene>
<keyword evidence="2" id="KW-1185">Reference proteome</keyword>
<accession>A0AA50HLG0</accession>
<dbReference type="Proteomes" id="UP001234585">
    <property type="component" value="Plasmid unnamed1"/>
</dbReference>
<evidence type="ECO:0000313" key="1">
    <source>
        <dbReference type="EMBL" id="WLR99971.1"/>
    </source>
</evidence>
<sequence>MRDMKLDSRATYATFGSRRARRAERQALVSTVLFAGAFIFVSAVVFGFVG</sequence>